<dbReference type="PANTHER" id="PTHR43433">
    <property type="entry name" value="HYDROLASE, ALPHA/BETA FOLD FAMILY PROTEIN"/>
    <property type="match status" value="1"/>
</dbReference>
<dbReference type="Gene3D" id="3.40.50.1820">
    <property type="entry name" value="alpha/beta hydrolase"/>
    <property type="match status" value="1"/>
</dbReference>
<dbReference type="PROSITE" id="PS50043">
    <property type="entry name" value="HTH_LUXR_2"/>
    <property type="match status" value="1"/>
</dbReference>
<accession>A0A395JJC0</accession>
<dbReference type="Pfam" id="PF00196">
    <property type="entry name" value="GerE"/>
    <property type="match status" value="1"/>
</dbReference>
<dbReference type="InterPro" id="IPR000073">
    <property type="entry name" value="AB_hydrolase_1"/>
</dbReference>
<dbReference type="InterPro" id="IPR000792">
    <property type="entry name" value="Tscrpt_reg_LuxR_C"/>
</dbReference>
<organism evidence="2 3">
    <name type="scientific">Arenicella xantha</name>
    <dbReference type="NCBI Taxonomy" id="644221"/>
    <lineage>
        <taxon>Bacteria</taxon>
        <taxon>Pseudomonadati</taxon>
        <taxon>Pseudomonadota</taxon>
        <taxon>Gammaproteobacteria</taxon>
        <taxon>Arenicellales</taxon>
        <taxon>Arenicellaceae</taxon>
        <taxon>Arenicella</taxon>
    </lineage>
</organism>
<feature type="domain" description="HTH luxR-type" evidence="1">
    <location>
        <begin position="183"/>
        <end position="248"/>
    </location>
</feature>
<dbReference type="Gene3D" id="1.10.10.10">
    <property type="entry name" value="Winged helix-like DNA-binding domain superfamily/Winged helix DNA-binding domain"/>
    <property type="match status" value="1"/>
</dbReference>
<evidence type="ECO:0000259" key="1">
    <source>
        <dbReference type="PROSITE" id="PS50043"/>
    </source>
</evidence>
<dbReference type="InterPro" id="IPR029058">
    <property type="entry name" value="AB_hydrolase_fold"/>
</dbReference>
<dbReference type="InterPro" id="IPR016032">
    <property type="entry name" value="Sig_transdc_resp-reg_C-effctor"/>
</dbReference>
<sequence length="551" mass="62518">MSNSSFSSLIYRIIGKPERWHDDYIVDIMQQYLDEADTLDDPDNLMELAAGDQILSKINQGNVALNAFNTLLDKSRFQMIILDDEFNLVYHNRNASALLDYLCEPNAPESIKADLKRLIQQTPISDSANKQNALLALPYYDPNGDHIYLRSIRSQVKDHSSPTLFHILMVLDKSHASQRLNPDLVASYGLTEKEQDVLLRLVHGNSIRQIADAVFVSDNTIKSHLKSLFRKTNTNSQGTLISLILTHESQVLDSYFESDITTASAELNDQNDREIRLSDGHAITYCEYGPADGRPLLVFHSGFGSRLAAPPNAHEICQRLGRRMIIPDRPGIGKTRFIEGHPAQWNAQLNEFIDLLGLQQYDLLGSVIACQLTMSFAAQADQRLNKIILASPVFLNDYEDTKNLTEILAPAARYVRLSPEFAKEIYQLWLKSVTLNLDAHYPAMLETSVGTAEREMFERHGIVKLLTDVFKEGARQSLDGILNEMIFCMTPLHLDTEQFKKPIEIWYGTEDKRITEAGARAICDKFKHATLHIREGYSEHLYYALFEEIIQ</sequence>
<dbReference type="GO" id="GO:0003677">
    <property type="term" value="F:DNA binding"/>
    <property type="evidence" value="ECO:0007669"/>
    <property type="project" value="InterPro"/>
</dbReference>
<gene>
    <name evidence="2" type="ORF">DFR28_105113</name>
</gene>
<comment type="caution">
    <text evidence="2">The sequence shown here is derived from an EMBL/GenBank/DDBJ whole genome shotgun (WGS) entry which is preliminary data.</text>
</comment>
<dbReference type="InterPro" id="IPR050471">
    <property type="entry name" value="AB_hydrolase"/>
</dbReference>
<reference evidence="2 3" key="1">
    <citation type="submission" date="2018-06" db="EMBL/GenBank/DDBJ databases">
        <title>Genomic Encyclopedia of Type Strains, Phase IV (KMG-IV): sequencing the most valuable type-strain genomes for metagenomic binning, comparative biology and taxonomic classification.</title>
        <authorList>
            <person name="Goeker M."/>
        </authorList>
    </citation>
    <scope>NUCLEOTIDE SEQUENCE [LARGE SCALE GENOMIC DNA]</scope>
    <source>
        <strain evidence="2 3">DSM 24032</strain>
    </source>
</reference>
<dbReference type="GO" id="GO:0006355">
    <property type="term" value="P:regulation of DNA-templated transcription"/>
    <property type="evidence" value="ECO:0007669"/>
    <property type="project" value="InterPro"/>
</dbReference>
<evidence type="ECO:0000313" key="2">
    <source>
        <dbReference type="EMBL" id="RBP48774.1"/>
    </source>
</evidence>
<dbReference type="PRINTS" id="PR00038">
    <property type="entry name" value="HTHLUXR"/>
</dbReference>
<dbReference type="EMBL" id="QNRT01000005">
    <property type="protein sequence ID" value="RBP48774.1"/>
    <property type="molecule type" value="Genomic_DNA"/>
</dbReference>
<dbReference type="CDD" id="cd06170">
    <property type="entry name" value="LuxR_C_like"/>
    <property type="match status" value="1"/>
</dbReference>
<dbReference type="PANTHER" id="PTHR43433:SF10">
    <property type="entry name" value="AB HYDROLASE-1 DOMAIN-CONTAINING PROTEIN"/>
    <property type="match status" value="1"/>
</dbReference>
<keyword evidence="3" id="KW-1185">Reference proteome</keyword>
<dbReference type="SUPFAM" id="SSF46894">
    <property type="entry name" value="C-terminal effector domain of the bipartite response regulators"/>
    <property type="match status" value="1"/>
</dbReference>
<dbReference type="Proteomes" id="UP000253083">
    <property type="component" value="Unassembled WGS sequence"/>
</dbReference>
<dbReference type="SMART" id="SM00421">
    <property type="entry name" value="HTH_LUXR"/>
    <property type="match status" value="1"/>
</dbReference>
<name>A0A395JJC0_9GAMM</name>
<dbReference type="AlphaFoldDB" id="A0A395JJC0"/>
<dbReference type="SUPFAM" id="SSF53474">
    <property type="entry name" value="alpha/beta-Hydrolases"/>
    <property type="match status" value="1"/>
</dbReference>
<protein>
    <submittedName>
        <fullName evidence="2">Pimeloyl-ACP methyl ester carboxylesterase</fullName>
    </submittedName>
</protein>
<dbReference type="Pfam" id="PF00561">
    <property type="entry name" value="Abhydrolase_1"/>
    <property type="match status" value="1"/>
</dbReference>
<dbReference type="RefSeq" id="WP_113955373.1">
    <property type="nucleotide sequence ID" value="NZ_QNRT01000005.1"/>
</dbReference>
<dbReference type="InterPro" id="IPR036388">
    <property type="entry name" value="WH-like_DNA-bd_sf"/>
</dbReference>
<proteinExistence type="predicted"/>
<dbReference type="InParanoid" id="A0A395JJC0"/>
<evidence type="ECO:0000313" key="3">
    <source>
        <dbReference type="Proteomes" id="UP000253083"/>
    </source>
</evidence>
<dbReference type="OrthoDB" id="5560285at2"/>